<dbReference type="InterPro" id="IPR036412">
    <property type="entry name" value="HAD-like_sf"/>
</dbReference>
<dbReference type="InterPro" id="IPR023214">
    <property type="entry name" value="HAD_sf"/>
</dbReference>
<dbReference type="KEGG" id="vg:26516860"/>
<dbReference type="OrthoDB" id="20748at10239"/>
<dbReference type="Pfam" id="PF25109">
    <property type="entry name" value="HAD_PNKP"/>
    <property type="match status" value="1"/>
</dbReference>
<name>A0A0K0MWI0_9CAUD</name>
<proteinExistence type="predicted"/>
<evidence type="ECO:0000259" key="1">
    <source>
        <dbReference type="Pfam" id="PF25109"/>
    </source>
</evidence>
<dbReference type="EMBL" id="KR053200">
    <property type="protein sequence ID" value="AKI28716.1"/>
    <property type="molecule type" value="Genomic_DNA"/>
</dbReference>
<dbReference type="Gene3D" id="3.40.50.1000">
    <property type="entry name" value="HAD superfamily/HAD-like"/>
    <property type="match status" value="1"/>
</dbReference>
<protein>
    <recommendedName>
        <fullName evidence="1">Polynucleotide kinase PNKP phosphatase domain-containing protein</fullName>
    </recommendedName>
</protein>
<accession>A0A0K0MWI0</accession>
<organism evidence="2 3">
    <name type="scientific">Gordonia phage GTE6</name>
    <dbReference type="NCBI Taxonomy" id="1647474"/>
    <lineage>
        <taxon>Viruses</taxon>
        <taxon>Duplodnaviria</taxon>
        <taxon>Heunggongvirae</taxon>
        <taxon>Uroviricota</taxon>
        <taxon>Caudoviricetes</taxon>
        <taxon>Stackebrandtviridae</taxon>
        <taxon>Schenleyvirinae</taxon>
        <taxon>Dexdertvirus</taxon>
        <taxon>Dexdertvirus GTE6</taxon>
    </lineage>
</organism>
<dbReference type="InterPro" id="IPR056782">
    <property type="entry name" value="HAD_PNKP"/>
</dbReference>
<sequence length="153" mass="17339">MSRQTAVIVDMDGTLVDVTTALPHLVDDAGRKTFDRFHEASRTCPPNAQAIAYCVRAWAAGHVVVVVTARMYRWQELSEAWLDEHLPGPYTGPFMRGDLDNRPDVDVKRDIHRILARDHEFEIVGAIDDNPPIIELWQGLGIPTEVVPREWDQ</sequence>
<dbReference type="SUPFAM" id="SSF56784">
    <property type="entry name" value="HAD-like"/>
    <property type="match status" value="1"/>
</dbReference>
<keyword evidence="3" id="KW-1185">Reference proteome</keyword>
<dbReference type="RefSeq" id="YP_009188443.1">
    <property type="nucleotide sequence ID" value="NC_028665.1"/>
</dbReference>
<evidence type="ECO:0000313" key="3">
    <source>
        <dbReference type="Proteomes" id="UP000202434"/>
    </source>
</evidence>
<evidence type="ECO:0000313" key="2">
    <source>
        <dbReference type="EMBL" id="AKI28716.1"/>
    </source>
</evidence>
<gene>
    <name evidence="2" type="ORF">GTE6_75</name>
</gene>
<dbReference type="GeneID" id="26516860"/>
<dbReference type="Proteomes" id="UP000202434">
    <property type="component" value="Segment"/>
</dbReference>
<feature type="domain" description="Polynucleotide kinase PNKP phosphatase" evidence="1">
    <location>
        <begin position="5"/>
        <end position="144"/>
    </location>
</feature>
<reference evidence="2 3" key="1">
    <citation type="journal article" date="2015" name="PLoS ONE">
        <title>Lysis to Kill: Evaluation of the Lytic Abilities, and Genomics of Nine Bacteriophages Infective for Gordonia spp. and Their Potential Use in Activated Sludge Foam Biocontrol.</title>
        <authorList>
            <person name="Dyson Z.A."/>
            <person name="Tucci J."/>
            <person name="Seviour R.J."/>
            <person name="Petrovski S."/>
        </authorList>
    </citation>
    <scope>NUCLEOTIDE SEQUENCE [LARGE SCALE GENOMIC DNA]</scope>
</reference>